<organism evidence="5">
    <name type="scientific">Anthurium amnicola</name>
    <dbReference type="NCBI Taxonomy" id="1678845"/>
    <lineage>
        <taxon>Eukaryota</taxon>
        <taxon>Viridiplantae</taxon>
        <taxon>Streptophyta</taxon>
        <taxon>Embryophyta</taxon>
        <taxon>Tracheophyta</taxon>
        <taxon>Spermatophyta</taxon>
        <taxon>Magnoliopsida</taxon>
        <taxon>Liliopsida</taxon>
        <taxon>Araceae</taxon>
        <taxon>Pothoideae</taxon>
        <taxon>Potheae</taxon>
        <taxon>Anthurium</taxon>
    </lineage>
</organism>
<dbReference type="PROSITE" id="PS51473">
    <property type="entry name" value="GNK2"/>
    <property type="match status" value="2"/>
</dbReference>
<dbReference type="PANTHER" id="PTHR32099:SF42">
    <property type="entry name" value="CYSTEINE-RICH RECEPTOR-LIKE PROTEIN KINASE 9-RELATED"/>
    <property type="match status" value="1"/>
</dbReference>
<keyword evidence="2" id="KW-0677">Repeat</keyword>
<evidence type="ECO:0000259" key="4">
    <source>
        <dbReference type="PROSITE" id="PS51473"/>
    </source>
</evidence>
<gene>
    <name evidence="5" type="primary">CRRSP38_13</name>
    <name evidence="5" type="ORF">g.111958</name>
</gene>
<sequence>MAVLFPLSRLPQSLLPFLLFIIAIVAATAQFPIQYCPDSVANYTANTTFQSNLGRLLPVLAANGSANGFLNATAGDLPDRVYGLVLCRGDVAPGTCGSCLATATEGVVQACPYKKSAVIWYDLCMLRYSNLPFFSVADSNVRVRLASTENLTETARFNQQVGAMMSGLVRYAAYNASARMFATGAAGYVDPAAPTIYGMVQCTRDLSADDCAGCLRGITDEIPERYSGNRGARTLTS</sequence>
<accession>A0A1D1YYL4</accession>
<feature type="chain" id="PRO_5008900580" evidence="3">
    <location>
        <begin position="30"/>
        <end position="237"/>
    </location>
</feature>
<feature type="domain" description="Gnk2-homologous" evidence="4">
    <location>
        <begin position="31"/>
        <end position="133"/>
    </location>
</feature>
<dbReference type="CDD" id="cd23509">
    <property type="entry name" value="Gnk2-like"/>
    <property type="match status" value="2"/>
</dbReference>
<dbReference type="Pfam" id="PF01657">
    <property type="entry name" value="Stress-antifung"/>
    <property type="match status" value="2"/>
</dbReference>
<protein>
    <submittedName>
        <fullName evidence="5">Cysteine-rich repeat secretory protein 38</fullName>
    </submittedName>
</protein>
<feature type="signal peptide" evidence="3">
    <location>
        <begin position="1"/>
        <end position="29"/>
    </location>
</feature>
<dbReference type="InterPro" id="IPR002902">
    <property type="entry name" value="GNK2"/>
</dbReference>
<proteinExistence type="predicted"/>
<evidence type="ECO:0000313" key="5">
    <source>
        <dbReference type="EMBL" id="JAT59737.1"/>
    </source>
</evidence>
<reference evidence="5" key="1">
    <citation type="submission" date="2015-07" db="EMBL/GenBank/DDBJ databases">
        <title>Transcriptome Assembly of Anthurium amnicola.</title>
        <authorList>
            <person name="Suzuki J."/>
        </authorList>
    </citation>
    <scope>NUCLEOTIDE SEQUENCE</scope>
</reference>
<dbReference type="Gene3D" id="3.30.430.20">
    <property type="entry name" value="Gnk2 domain, C-X8-C-X2-C motif"/>
    <property type="match status" value="2"/>
</dbReference>
<feature type="non-terminal residue" evidence="5">
    <location>
        <position position="237"/>
    </location>
</feature>
<evidence type="ECO:0000256" key="3">
    <source>
        <dbReference type="SAM" id="SignalP"/>
    </source>
</evidence>
<dbReference type="FunFam" id="3.30.430.20:FF:000003">
    <property type="entry name" value="Cysteine-rich RLK (RECEPTOR-like protein kinase) 10"/>
    <property type="match status" value="1"/>
</dbReference>
<evidence type="ECO:0000256" key="2">
    <source>
        <dbReference type="ARBA" id="ARBA00022737"/>
    </source>
</evidence>
<dbReference type="AlphaFoldDB" id="A0A1D1YYL4"/>
<keyword evidence="1 3" id="KW-0732">Signal</keyword>
<dbReference type="InterPro" id="IPR038408">
    <property type="entry name" value="GNK2_sf"/>
</dbReference>
<dbReference type="PANTHER" id="PTHR32099">
    <property type="entry name" value="CYSTEINE-RICH REPEAT SECRETORY PROTEIN"/>
    <property type="match status" value="1"/>
</dbReference>
<feature type="domain" description="Gnk2-homologous" evidence="4">
    <location>
        <begin position="139"/>
        <end position="237"/>
    </location>
</feature>
<name>A0A1D1YYL4_9ARAE</name>
<evidence type="ECO:0000256" key="1">
    <source>
        <dbReference type="ARBA" id="ARBA00022729"/>
    </source>
</evidence>
<dbReference type="EMBL" id="GDJX01008199">
    <property type="protein sequence ID" value="JAT59737.1"/>
    <property type="molecule type" value="Transcribed_RNA"/>
</dbReference>